<accession>A0ABD2QKA4</accession>
<organism evidence="2 3">
    <name type="scientific">Cichlidogyrus casuarinus</name>
    <dbReference type="NCBI Taxonomy" id="1844966"/>
    <lineage>
        <taxon>Eukaryota</taxon>
        <taxon>Metazoa</taxon>
        <taxon>Spiralia</taxon>
        <taxon>Lophotrochozoa</taxon>
        <taxon>Platyhelminthes</taxon>
        <taxon>Monogenea</taxon>
        <taxon>Monopisthocotylea</taxon>
        <taxon>Dactylogyridea</taxon>
        <taxon>Ancyrocephalidae</taxon>
        <taxon>Cichlidogyrus</taxon>
    </lineage>
</organism>
<sequence length="335" mass="37885">MLLIISLINFICCFAQNPSMRVGVLYDSTFDDTAWQLQTLLDDLKHTFQLALTRNVPESQAKYASQLSFDVKPFTKSVLCTQISSGSRAFVSLLSMANTELVDDLLAMHNLPHIAIPHAYGPWSTQFKEQKARQFRLDAFLSDKEINRFLSKYFATLEETADFLLMSDHLRDYSGNLLTLNADLRTIKLKKVGQISVPVNNDKLKHTFSLLSDELIDSVIVSIPGIESLAGSTENWVNLLLQHNLLEQSLFWLFTDIGVRSIDSVLSSIVINVLNNSTFNDAQKNINLAWISILPVKSAEDCQQIIKDQSFIGSLLQTLNECNFTQYPVRFVWPL</sequence>
<keyword evidence="3" id="KW-1185">Reference proteome</keyword>
<dbReference type="AlphaFoldDB" id="A0ABD2QKA4"/>
<dbReference type="Proteomes" id="UP001626550">
    <property type="component" value="Unassembled WGS sequence"/>
</dbReference>
<comment type="caution">
    <text evidence="2">The sequence shown here is derived from an EMBL/GenBank/DDBJ whole genome shotgun (WGS) entry which is preliminary data.</text>
</comment>
<reference evidence="2 3" key="1">
    <citation type="submission" date="2024-11" db="EMBL/GenBank/DDBJ databases">
        <title>Adaptive evolution of stress response genes in parasites aligns with host niche diversity.</title>
        <authorList>
            <person name="Hahn C."/>
            <person name="Resl P."/>
        </authorList>
    </citation>
    <scope>NUCLEOTIDE SEQUENCE [LARGE SCALE GENOMIC DNA]</scope>
    <source>
        <strain evidence="2">EGGRZ-B1_66</strain>
        <tissue evidence="2">Body</tissue>
    </source>
</reference>
<evidence type="ECO:0000256" key="1">
    <source>
        <dbReference type="SAM" id="SignalP"/>
    </source>
</evidence>
<dbReference type="EMBL" id="JBJKFK010000197">
    <property type="protein sequence ID" value="KAL3318846.1"/>
    <property type="molecule type" value="Genomic_DNA"/>
</dbReference>
<evidence type="ECO:0000313" key="2">
    <source>
        <dbReference type="EMBL" id="KAL3318846.1"/>
    </source>
</evidence>
<feature type="signal peptide" evidence="1">
    <location>
        <begin position="1"/>
        <end position="15"/>
    </location>
</feature>
<feature type="chain" id="PRO_5044753137" evidence="1">
    <location>
        <begin position="16"/>
        <end position="335"/>
    </location>
</feature>
<evidence type="ECO:0000313" key="3">
    <source>
        <dbReference type="Proteomes" id="UP001626550"/>
    </source>
</evidence>
<proteinExistence type="predicted"/>
<keyword evidence="1" id="KW-0732">Signal</keyword>
<gene>
    <name evidence="2" type="ORF">Ciccas_002497</name>
</gene>
<name>A0ABD2QKA4_9PLAT</name>
<protein>
    <submittedName>
        <fullName evidence="2">Uncharacterized protein</fullName>
    </submittedName>
</protein>